<keyword evidence="9" id="KW-0460">Magnesium</keyword>
<keyword evidence="4" id="KW-0963">Cytoplasm</keyword>
<organism evidence="11 12">
    <name type="scientific">Alkalitalea saponilacus</name>
    <dbReference type="NCBI Taxonomy" id="889453"/>
    <lineage>
        <taxon>Bacteria</taxon>
        <taxon>Pseudomonadati</taxon>
        <taxon>Bacteroidota</taxon>
        <taxon>Bacteroidia</taxon>
        <taxon>Marinilabiliales</taxon>
        <taxon>Marinilabiliaceae</taxon>
        <taxon>Alkalitalea</taxon>
    </lineage>
</organism>
<dbReference type="Pfam" id="PF02367">
    <property type="entry name" value="TsaE"/>
    <property type="match status" value="1"/>
</dbReference>
<comment type="similarity">
    <text evidence="2">Belongs to the TsaE family.</text>
</comment>
<dbReference type="GO" id="GO:0046872">
    <property type="term" value="F:metal ion binding"/>
    <property type="evidence" value="ECO:0007669"/>
    <property type="project" value="UniProtKB-KW"/>
</dbReference>
<protein>
    <recommendedName>
        <fullName evidence="3">tRNA threonylcarbamoyladenosine biosynthesis protein TsaE</fullName>
    </recommendedName>
    <alternativeName>
        <fullName evidence="10">t(6)A37 threonylcarbamoyladenosine biosynthesis protein TsaE</fullName>
    </alternativeName>
</protein>
<name>A0A1T5FSK7_9BACT</name>
<dbReference type="OrthoDB" id="9815896at2"/>
<dbReference type="GO" id="GO:0002949">
    <property type="term" value="P:tRNA threonylcarbamoyladenosine modification"/>
    <property type="evidence" value="ECO:0007669"/>
    <property type="project" value="InterPro"/>
</dbReference>
<evidence type="ECO:0000256" key="8">
    <source>
        <dbReference type="ARBA" id="ARBA00022840"/>
    </source>
</evidence>
<dbReference type="Proteomes" id="UP000191055">
    <property type="component" value="Unassembled WGS sequence"/>
</dbReference>
<dbReference type="GO" id="GO:0005524">
    <property type="term" value="F:ATP binding"/>
    <property type="evidence" value="ECO:0007669"/>
    <property type="project" value="UniProtKB-KW"/>
</dbReference>
<evidence type="ECO:0000313" key="12">
    <source>
        <dbReference type="Proteomes" id="UP000191055"/>
    </source>
</evidence>
<evidence type="ECO:0000256" key="2">
    <source>
        <dbReference type="ARBA" id="ARBA00007599"/>
    </source>
</evidence>
<dbReference type="InterPro" id="IPR027417">
    <property type="entry name" value="P-loop_NTPase"/>
</dbReference>
<evidence type="ECO:0000256" key="10">
    <source>
        <dbReference type="ARBA" id="ARBA00032441"/>
    </source>
</evidence>
<dbReference type="KEGG" id="asx:CDL62_10195"/>
<dbReference type="EMBL" id="FUYV01000008">
    <property type="protein sequence ID" value="SKB99155.1"/>
    <property type="molecule type" value="Genomic_DNA"/>
</dbReference>
<dbReference type="InterPro" id="IPR003442">
    <property type="entry name" value="T6A_TsaE"/>
</dbReference>
<evidence type="ECO:0000256" key="3">
    <source>
        <dbReference type="ARBA" id="ARBA00019010"/>
    </source>
</evidence>
<dbReference type="GO" id="GO:0005737">
    <property type="term" value="C:cytoplasm"/>
    <property type="evidence" value="ECO:0007669"/>
    <property type="project" value="UniProtKB-SubCell"/>
</dbReference>
<keyword evidence="7" id="KW-0547">Nucleotide-binding</keyword>
<dbReference type="NCBIfam" id="TIGR00150">
    <property type="entry name" value="T6A_YjeE"/>
    <property type="match status" value="1"/>
</dbReference>
<evidence type="ECO:0000256" key="1">
    <source>
        <dbReference type="ARBA" id="ARBA00004496"/>
    </source>
</evidence>
<reference evidence="11 12" key="1">
    <citation type="submission" date="2017-02" db="EMBL/GenBank/DDBJ databases">
        <authorList>
            <person name="Peterson S.W."/>
        </authorList>
    </citation>
    <scope>NUCLEOTIDE SEQUENCE [LARGE SCALE GENOMIC DNA]</scope>
    <source>
        <strain evidence="11 12">DSM 24412</strain>
    </source>
</reference>
<dbReference type="AlphaFoldDB" id="A0A1T5FSK7"/>
<evidence type="ECO:0000256" key="5">
    <source>
        <dbReference type="ARBA" id="ARBA00022694"/>
    </source>
</evidence>
<dbReference type="SUPFAM" id="SSF52540">
    <property type="entry name" value="P-loop containing nucleoside triphosphate hydrolases"/>
    <property type="match status" value="1"/>
</dbReference>
<evidence type="ECO:0000313" key="11">
    <source>
        <dbReference type="EMBL" id="SKB99155.1"/>
    </source>
</evidence>
<keyword evidence="8" id="KW-0067">ATP-binding</keyword>
<dbReference type="STRING" id="889453.SAMN03080601_01673"/>
<dbReference type="PANTHER" id="PTHR33540:SF2">
    <property type="entry name" value="TRNA THREONYLCARBAMOYLADENOSINE BIOSYNTHESIS PROTEIN TSAE"/>
    <property type="match status" value="1"/>
</dbReference>
<evidence type="ECO:0000256" key="9">
    <source>
        <dbReference type="ARBA" id="ARBA00022842"/>
    </source>
</evidence>
<gene>
    <name evidence="11" type="ORF">SAMN03080601_01673</name>
</gene>
<evidence type="ECO:0000256" key="4">
    <source>
        <dbReference type="ARBA" id="ARBA00022490"/>
    </source>
</evidence>
<comment type="subcellular location">
    <subcellularLocation>
        <location evidence="1">Cytoplasm</location>
    </subcellularLocation>
</comment>
<proteinExistence type="inferred from homology"/>
<keyword evidence="6" id="KW-0479">Metal-binding</keyword>
<dbReference type="RefSeq" id="WP_079557429.1">
    <property type="nucleotide sequence ID" value="NZ_CP021904.1"/>
</dbReference>
<keyword evidence="12" id="KW-1185">Reference proteome</keyword>
<evidence type="ECO:0000256" key="6">
    <source>
        <dbReference type="ARBA" id="ARBA00022723"/>
    </source>
</evidence>
<accession>A0A1T5FSK7</accession>
<keyword evidence="5" id="KW-0819">tRNA processing</keyword>
<evidence type="ECO:0000256" key="7">
    <source>
        <dbReference type="ARBA" id="ARBA00022741"/>
    </source>
</evidence>
<sequence length="141" mass="15904">MNTFIAKSISELNPIANELIKLLKETPVVAFYGEMGAGKTTFIKVLCEQLGVEDEVTSPSFAIINEYRTDKNLPVFHFDLYRLDDEEELLDIGCEEYFDSGDVCLIEWPNKAGSLLPEQRVNLTIEELPDGSRKITISKTL</sequence>
<dbReference type="Gene3D" id="3.40.50.300">
    <property type="entry name" value="P-loop containing nucleotide triphosphate hydrolases"/>
    <property type="match status" value="1"/>
</dbReference>
<dbReference type="PANTHER" id="PTHR33540">
    <property type="entry name" value="TRNA THREONYLCARBAMOYLADENOSINE BIOSYNTHESIS PROTEIN TSAE"/>
    <property type="match status" value="1"/>
</dbReference>